<feature type="active site" description="Tele-AMP-histidine intermediate" evidence="1">
    <location>
        <position position="150"/>
    </location>
</feature>
<dbReference type="Proteomes" id="UP000239560">
    <property type="component" value="Unassembled WGS sequence"/>
</dbReference>
<gene>
    <name evidence="6" type="primary">FGENESH: predicted gene_3.313</name>
    <name evidence="7" type="ORF">AAT19DRAFT_13104</name>
    <name evidence="6" type="ORF">BN2166_0018620</name>
</gene>
<dbReference type="InterPro" id="IPR036265">
    <property type="entry name" value="HIT-like_sf"/>
</dbReference>
<dbReference type="PANTHER" id="PTHR46648:SF1">
    <property type="entry name" value="ADENOSINE 5'-MONOPHOSPHORAMIDASE HNT1"/>
    <property type="match status" value="1"/>
</dbReference>
<evidence type="ECO:0000259" key="5">
    <source>
        <dbReference type="PROSITE" id="PS51084"/>
    </source>
</evidence>
<dbReference type="SUPFAM" id="SSF54197">
    <property type="entry name" value="HIT-like"/>
    <property type="match status" value="1"/>
</dbReference>
<sequence>MTSHFIDRFAKRAAHLEPSTSSSRSPHQSAAPRPAGGLDKRAEVERAELSGVREDGCTFCNIVACEEPAFKAYEDEHVMAFLDILPIRPGHLLLIPKRHHQRVTDLPDDLGAHLGRVMPRLTRALCQATGQPDFNVVSNQGYAQVVPHLHFHFVPAPLPSSSSTSQKPKARHMWIGRDELTDEEGEEMARKIRAEVEREFEGFERRSTSPGGKL</sequence>
<feature type="region of interest" description="Disordered" evidence="4">
    <location>
        <begin position="14"/>
        <end position="41"/>
    </location>
</feature>
<evidence type="ECO:0000256" key="1">
    <source>
        <dbReference type="PIRSR" id="PIRSR601310-1"/>
    </source>
</evidence>
<dbReference type="STRING" id="5286.A0A0K3CFM1"/>
<dbReference type="InterPro" id="IPR001310">
    <property type="entry name" value="Histidine_triad_HIT"/>
</dbReference>
<feature type="region of interest" description="Disordered" evidence="4">
    <location>
        <begin position="159"/>
        <end position="190"/>
    </location>
</feature>
<evidence type="ECO:0000313" key="6">
    <source>
        <dbReference type="EMBL" id="CTR06001.1"/>
    </source>
</evidence>
<dbReference type="EMBL" id="CWKI01000003">
    <property type="protein sequence ID" value="CTR06001.1"/>
    <property type="molecule type" value="Genomic_DNA"/>
</dbReference>
<evidence type="ECO:0000313" key="7">
    <source>
        <dbReference type="EMBL" id="PRQ76082.1"/>
    </source>
</evidence>
<dbReference type="OrthoDB" id="672793at2759"/>
<feature type="short sequence motif" description="Histidine triad motif" evidence="2 3">
    <location>
        <begin position="148"/>
        <end position="152"/>
    </location>
</feature>
<reference evidence="6 8" key="1">
    <citation type="submission" date="2015-07" db="EMBL/GenBank/DDBJ databases">
        <authorList>
            <person name="Cajimat M.N.B."/>
            <person name="Milazzo M.L."/>
            <person name="Fulhorst C.F."/>
        </authorList>
    </citation>
    <scope>NUCLEOTIDE SEQUENCE [LARGE SCALE GENOMIC DNA]</scope>
    <source>
        <strain evidence="6">Single colony</strain>
    </source>
</reference>
<dbReference type="Gene3D" id="3.30.428.10">
    <property type="entry name" value="HIT-like"/>
    <property type="match status" value="1"/>
</dbReference>
<dbReference type="PRINTS" id="PR00332">
    <property type="entry name" value="HISTRIAD"/>
</dbReference>
<evidence type="ECO:0000313" key="8">
    <source>
        <dbReference type="Proteomes" id="UP000199069"/>
    </source>
</evidence>
<name>A0A0K3CFM1_RHOTO</name>
<dbReference type="InterPro" id="IPR011146">
    <property type="entry name" value="HIT-like"/>
</dbReference>
<dbReference type="PROSITE" id="PS51084">
    <property type="entry name" value="HIT_2"/>
    <property type="match status" value="1"/>
</dbReference>
<proteinExistence type="predicted"/>
<dbReference type="PANTHER" id="PTHR46648">
    <property type="entry name" value="HIT FAMILY PROTEIN 1"/>
    <property type="match status" value="1"/>
</dbReference>
<keyword evidence="8" id="KW-1185">Reference proteome</keyword>
<feature type="domain" description="HIT" evidence="5">
    <location>
        <begin position="58"/>
        <end position="164"/>
    </location>
</feature>
<reference evidence="7 9" key="2">
    <citation type="journal article" date="2018" name="Elife">
        <title>Functional genomics of lipid metabolism in the oleaginous yeast Rhodosporidium toruloides.</title>
        <authorList>
            <person name="Coradetti S.T."/>
            <person name="Pinel D."/>
            <person name="Geiselman G."/>
            <person name="Ito M."/>
            <person name="Mondo S."/>
            <person name="Reilly M.C."/>
            <person name="Cheng Y.F."/>
            <person name="Bauer S."/>
            <person name="Grigoriev I."/>
            <person name="Gladden J.M."/>
            <person name="Simmons B.A."/>
            <person name="Brem R."/>
            <person name="Arkin A.P."/>
            <person name="Skerker J.M."/>
        </authorList>
    </citation>
    <scope>NUCLEOTIDE SEQUENCE [LARGE SCALE GENOMIC DNA]</scope>
    <source>
        <strain evidence="7 9">NBRC 0880</strain>
    </source>
</reference>
<dbReference type="GO" id="GO:0003824">
    <property type="term" value="F:catalytic activity"/>
    <property type="evidence" value="ECO:0007669"/>
    <property type="project" value="InterPro"/>
</dbReference>
<evidence type="ECO:0000256" key="3">
    <source>
        <dbReference type="PROSITE-ProRule" id="PRU00464"/>
    </source>
</evidence>
<evidence type="ECO:0000256" key="2">
    <source>
        <dbReference type="PIRSR" id="PIRSR601310-3"/>
    </source>
</evidence>
<dbReference type="AlphaFoldDB" id="A0A0K3CFM1"/>
<accession>A0A0K3CFM1</accession>
<protein>
    <submittedName>
        <fullName evidence="6">BY PROTMAP: gi|472586618|gb|EMS24137.1| histidine triad nucleotide binding protein [Rhodosporidium toruloides NP11] gi|647398027|emb|CDR41591.1| RHTO0S06e03290g1_1 [Rhodosporidium toruloides]</fullName>
    </submittedName>
    <submittedName>
        <fullName evidence="7">HIT-like domain-containing protein</fullName>
    </submittedName>
</protein>
<evidence type="ECO:0000256" key="4">
    <source>
        <dbReference type="SAM" id="MobiDB-lite"/>
    </source>
</evidence>
<dbReference type="Proteomes" id="UP000199069">
    <property type="component" value="Unassembled WGS sequence"/>
</dbReference>
<evidence type="ECO:0000313" key="9">
    <source>
        <dbReference type="Proteomes" id="UP000239560"/>
    </source>
</evidence>
<dbReference type="GO" id="GO:0009117">
    <property type="term" value="P:nucleotide metabolic process"/>
    <property type="evidence" value="ECO:0007669"/>
    <property type="project" value="TreeGrafter"/>
</dbReference>
<dbReference type="Pfam" id="PF01230">
    <property type="entry name" value="HIT"/>
    <property type="match status" value="1"/>
</dbReference>
<dbReference type="EMBL" id="LCTV02000003">
    <property type="protein sequence ID" value="PRQ76082.1"/>
    <property type="molecule type" value="Genomic_DNA"/>
</dbReference>
<organism evidence="6 8">
    <name type="scientific">Rhodotorula toruloides</name>
    <name type="common">Yeast</name>
    <name type="synonym">Rhodosporidium toruloides</name>
    <dbReference type="NCBI Taxonomy" id="5286"/>
    <lineage>
        <taxon>Eukaryota</taxon>
        <taxon>Fungi</taxon>
        <taxon>Dikarya</taxon>
        <taxon>Basidiomycota</taxon>
        <taxon>Pucciniomycotina</taxon>
        <taxon>Microbotryomycetes</taxon>
        <taxon>Sporidiobolales</taxon>
        <taxon>Sporidiobolaceae</taxon>
        <taxon>Rhodotorula</taxon>
    </lineage>
</organism>
<feature type="compositionally biased region" description="Low complexity" evidence="4">
    <location>
        <begin position="18"/>
        <end position="35"/>
    </location>
</feature>
<dbReference type="OMA" id="CAFCRIV"/>